<feature type="transmembrane region" description="Helical" evidence="6">
    <location>
        <begin position="46"/>
        <end position="63"/>
    </location>
</feature>
<reference evidence="8 9" key="1">
    <citation type="submission" date="2015-03" db="EMBL/GenBank/DDBJ databases">
        <authorList>
            <person name="Murphy D."/>
        </authorList>
    </citation>
    <scope>NUCLEOTIDE SEQUENCE [LARGE SCALE GENOMIC DNA]</scope>
    <source>
        <strain evidence="8 9">BR165/97</strain>
    </source>
</reference>
<evidence type="ECO:0000256" key="1">
    <source>
        <dbReference type="ARBA" id="ARBA00004651"/>
    </source>
</evidence>
<protein>
    <submittedName>
        <fullName evidence="8">Putative tight adherance operon protein</fullName>
    </submittedName>
</protein>
<dbReference type="STRING" id="631.CH53_2386"/>
<evidence type="ECO:0000256" key="4">
    <source>
        <dbReference type="ARBA" id="ARBA00022989"/>
    </source>
</evidence>
<proteinExistence type="predicted"/>
<organism evidence="8 9">
    <name type="scientific">Yersinia intermedia</name>
    <dbReference type="NCBI Taxonomy" id="631"/>
    <lineage>
        <taxon>Bacteria</taxon>
        <taxon>Pseudomonadati</taxon>
        <taxon>Pseudomonadota</taxon>
        <taxon>Gammaproteobacteria</taxon>
        <taxon>Enterobacterales</taxon>
        <taxon>Yersiniaceae</taxon>
        <taxon>Yersinia</taxon>
    </lineage>
</organism>
<feature type="transmembrane region" description="Helical" evidence="6">
    <location>
        <begin position="110"/>
        <end position="128"/>
    </location>
</feature>
<evidence type="ECO:0000256" key="5">
    <source>
        <dbReference type="ARBA" id="ARBA00023136"/>
    </source>
</evidence>
<dbReference type="AlphaFoldDB" id="A0A0T9MH88"/>
<dbReference type="InterPro" id="IPR000045">
    <property type="entry name" value="Prepilin_IV_endopep_pep"/>
</dbReference>
<keyword evidence="5 6" id="KW-0472">Membrane</keyword>
<feature type="transmembrane region" description="Helical" evidence="6">
    <location>
        <begin position="137"/>
        <end position="153"/>
    </location>
</feature>
<evidence type="ECO:0000313" key="8">
    <source>
        <dbReference type="EMBL" id="CNG08114.1"/>
    </source>
</evidence>
<dbReference type="eggNOG" id="COG4960">
    <property type="taxonomic scope" value="Bacteria"/>
</dbReference>
<dbReference type="EMBL" id="CPZJ01000012">
    <property type="protein sequence ID" value="CNG08114.1"/>
    <property type="molecule type" value="Genomic_DNA"/>
</dbReference>
<name>A0A0T9MH88_YERIN</name>
<dbReference type="GO" id="GO:0005886">
    <property type="term" value="C:plasma membrane"/>
    <property type="evidence" value="ECO:0007669"/>
    <property type="project" value="UniProtKB-SubCell"/>
</dbReference>
<keyword evidence="3 6" id="KW-0812">Transmembrane</keyword>
<dbReference type="GO" id="GO:0004190">
    <property type="term" value="F:aspartic-type endopeptidase activity"/>
    <property type="evidence" value="ECO:0007669"/>
    <property type="project" value="InterPro"/>
</dbReference>
<comment type="subcellular location">
    <subcellularLocation>
        <location evidence="1">Cell membrane</location>
        <topology evidence="1">Multi-pass membrane protein</topology>
    </subcellularLocation>
</comment>
<evidence type="ECO:0000256" key="6">
    <source>
        <dbReference type="SAM" id="Phobius"/>
    </source>
</evidence>
<dbReference type="PANTHER" id="PTHR36506">
    <property type="entry name" value="PREFLAGELLIN PEPTIDASE"/>
    <property type="match status" value="1"/>
</dbReference>
<evidence type="ECO:0000259" key="7">
    <source>
        <dbReference type="Pfam" id="PF01478"/>
    </source>
</evidence>
<dbReference type="InterPro" id="IPR052218">
    <property type="entry name" value="Preflagellin_Peptidase"/>
</dbReference>
<evidence type="ECO:0000313" key="9">
    <source>
        <dbReference type="Proteomes" id="UP000038750"/>
    </source>
</evidence>
<feature type="domain" description="Prepilin type IV endopeptidase peptidase" evidence="7">
    <location>
        <begin position="24"/>
        <end position="123"/>
    </location>
</feature>
<dbReference type="Gene3D" id="1.20.120.1220">
    <property type="match status" value="1"/>
</dbReference>
<accession>A0A0T9MH88</accession>
<evidence type="ECO:0000256" key="3">
    <source>
        <dbReference type="ARBA" id="ARBA00022692"/>
    </source>
</evidence>
<dbReference type="Pfam" id="PF01478">
    <property type="entry name" value="Peptidase_A24"/>
    <property type="match status" value="1"/>
</dbReference>
<evidence type="ECO:0000256" key="2">
    <source>
        <dbReference type="ARBA" id="ARBA00022475"/>
    </source>
</evidence>
<gene>
    <name evidence="8" type="primary">tadV</name>
    <name evidence="8" type="ORF">ERS008530_02881</name>
</gene>
<keyword evidence="2" id="KW-1003">Cell membrane</keyword>
<dbReference type="Proteomes" id="UP000038750">
    <property type="component" value="Unassembled WGS sequence"/>
</dbReference>
<dbReference type="PANTHER" id="PTHR36506:SF1">
    <property type="entry name" value="PREFLAGELLIN PEPTIDASE"/>
    <property type="match status" value="1"/>
</dbReference>
<keyword evidence="4 6" id="KW-1133">Transmembrane helix</keyword>
<sequence>MATYRCHVFVLGKMMDIIKLSLIILLALQLLLVCYSDICNRIISNKFIISIIFSSIAWGYTTNSTVNITIPLFSLLMGYIIFHFKLIGGGDVKLITALLLALTAEQSLDFIIYTAIMGGVVMIIGLLINKHDIQQRGVPYAVAITMGFALSLFT</sequence>